<dbReference type="Proteomes" id="UP000762253">
    <property type="component" value="Unassembled WGS sequence"/>
</dbReference>
<dbReference type="EMBL" id="QMEC01000290">
    <property type="protein sequence ID" value="NMF67405.1"/>
    <property type="molecule type" value="Genomic_DNA"/>
</dbReference>
<keyword evidence="3" id="KW-1185">Reference proteome</keyword>
<feature type="compositionally biased region" description="Basic and acidic residues" evidence="1">
    <location>
        <begin position="57"/>
        <end position="70"/>
    </location>
</feature>
<proteinExistence type="predicted"/>
<evidence type="ECO:0000256" key="1">
    <source>
        <dbReference type="SAM" id="MobiDB-lite"/>
    </source>
</evidence>
<organism evidence="2 3">
    <name type="scientific">Brasilonema octagenarum UFV-OR1</name>
    <dbReference type="NCBI Taxonomy" id="417115"/>
    <lineage>
        <taxon>Bacteria</taxon>
        <taxon>Bacillati</taxon>
        <taxon>Cyanobacteriota</taxon>
        <taxon>Cyanophyceae</taxon>
        <taxon>Nostocales</taxon>
        <taxon>Scytonemataceae</taxon>
        <taxon>Brasilonema</taxon>
        <taxon>Octagenarum group</taxon>
    </lineage>
</organism>
<sequence length="88" mass="8942">MVAAVEQGCGRCDAEGVGRRGCVEAGAASRHRVHGACGGGHAGVVQEREFVVVLVRGDRGRDDQRRDDGGVRAAGGADADASGRQAGR</sequence>
<protein>
    <submittedName>
        <fullName evidence="2">Uncharacterized protein</fullName>
    </submittedName>
</protein>
<feature type="compositionally biased region" description="Low complexity" evidence="1">
    <location>
        <begin position="74"/>
        <end position="88"/>
    </location>
</feature>
<gene>
    <name evidence="2" type="ORF">DP115_33640</name>
</gene>
<evidence type="ECO:0000313" key="3">
    <source>
        <dbReference type="Proteomes" id="UP000762253"/>
    </source>
</evidence>
<evidence type="ECO:0000313" key="2">
    <source>
        <dbReference type="EMBL" id="NMF67405.1"/>
    </source>
</evidence>
<feature type="region of interest" description="Disordered" evidence="1">
    <location>
        <begin position="57"/>
        <end position="88"/>
    </location>
</feature>
<name>A0ABX1MHW9_9CYAN</name>
<comment type="caution">
    <text evidence="2">The sequence shown here is derived from an EMBL/GenBank/DDBJ whole genome shotgun (WGS) entry which is preliminary data.</text>
</comment>
<reference evidence="2 3" key="1">
    <citation type="submission" date="2018-06" db="EMBL/GenBank/DDBJ databases">
        <title>Comparative genomics of Brasilonema spp. strains.</title>
        <authorList>
            <person name="Alvarenga D.O."/>
            <person name="Fiore M.F."/>
            <person name="Varani A.M."/>
        </authorList>
    </citation>
    <scope>NUCLEOTIDE SEQUENCE [LARGE SCALE GENOMIC DNA]</scope>
    <source>
        <strain evidence="2 3">UFV-OR1</strain>
    </source>
</reference>
<accession>A0ABX1MHW9</accession>